<proteinExistence type="predicted"/>
<accession>A0A382JN71</accession>
<protein>
    <recommendedName>
        <fullName evidence="2">Maleate isomerase</fullName>
    </recommendedName>
</protein>
<reference evidence="1" key="1">
    <citation type="submission" date="2018-05" db="EMBL/GenBank/DDBJ databases">
        <authorList>
            <person name="Lanie J.A."/>
            <person name="Ng W.-L."/>
            <person name="Kazmierczak K.M."/>
            <person name="Andrzejewski T.M."/>
            <person name="Davidsen T.M."/>
            <person name="Wayne K.J."/>
            <person name="Tettelin H."/>
            <person name="Glass J.I."/>
            <person name="Rusch D."/>
            <person name="Podicherti R."/>
            <person name="Tsui H.-C.T."/>
            <person name="Winkler M.E."/>
        </authorList>
    </citation>
    <scope>NUCLEOTIDE SEQUENCE</scope>
</reference>
<sequence>MINFEQIDIIPHLIDVPNPRVGVATLSTDFTIEQDYRRICHNIPIDIFVNRIPFDNPMTHENYLKMADRLPKIAENILPGQNLNTVAFGCTSGTVAIGEEKITSQIRKSKPGVYVTTPITAALRAFKKLNICKIAILTPYPKLVNQTVYEYLKDRQIEIDTFSGFNIDNDMDVAKVDPQHLIKTIKEINYSDVDAVFVSCTALRIVEVLQEVEDFIKKPVISSNQAIIWDTIRSVNINSNINGYGKLFLN</sequence>
<dbReference type="InterPro" id="IPR053714">
    <property type="entry name" value="Iso_Racemase_Enz_sf"/>
</dbReference>
<dbReference type="InterPro" id="IPR026286">
    <property type="entry name" value="MaiA/AMDase"/>
</dbReference>
<dbReference type="EMBL" id="UINC01074940">
    <property type="protein sequence ID" value="SVC12633.1"/>
    <property type="molecule type" value="Genomic_DNA"/>
</dbReference>
<evidence type="ECO:0000313" key="1">
    <source>
        <dbReference type="EMBL" id="SVC12633.1"/>
    </source>
</evidence>
<dbReference type="Gene3D" id="3.40.50.12500">
    <property type="match status" value="1"/>
</dbReference>
<evidence type="ECO:0008006" key="2">
    <source>
        <dbReference type="Google" id="ProtNLM"/>
    </source>
</evidence>
<organism evidence="1">
    <name type="scientific">marine metagenome</name>
    <dbReference type="NCBI Taxonomy" id="408172"/>
    <lineage>
        <taxon>unclassified sequences</taxon>
        <taxon>metagenomes</taxon>
        <taxon>ecological metagenomes</taxon>
    </lineage>
</organism>
<dbReference type="Pfam" id="PF17645">
    <property type="entry name" value="Amdase"/>
    <property type="match status" value="1"/>
</dbReference>
<dbReference type="PANTHER" id="PTHR40267:SF1">
    <property type="entry name" value="BLR3294 PROTEIN"/>
    <property type="match status" value="1"/>
</dbReference>
<dbReference type="PANTHER" id="PTHR40267">
    <property type="entry name" value="BLR3294 PROTEIN"/>
    <property type="match status" value="1"/>
</dbReference>
<gene>
    <name evidence="1" type="ORF">METZ01_LOCUS265487</name>
</gene>
<dbReference type="PIRSF" id="PIRSF015736">
    <property type="entry name" value="MI"/>
    <property type="match status" value="1"/>
</dbReference>
<name>A0A382JN71_9ZZZZ</name>
<dbReference type="AlphaFoldDB" id="A0A382JN71"/>